<evidence type="ECO:0000256" key="1">
    <source>
        <dbReference type="SAM" id="MobiDB-lite"/>
    </source>
</evidence>
<dbReference type="RefSeq" id="WP_162621992.1">
    <property type="nucleotide sequence ID" value="NZ_CP029773.1"/>
</dbReference>
<sequence length="666" mass="73107">MTDSSSGISCANRLFPDINGPVGMADGTGAGMAAWQFRTLNPNENSGSSISDDNFSIEERTNVEILVRETLQNPLDARASSDDQVKVSYRIVEVELARSEVARALFCPAWVEHAKAGLLLQKPLPQMARFLLIEDFGTTGLEGAYEDSSVDGSSENWNAFWFREGEGAKHARANGGAGQGKITLYLASEVRTVIALTRRKSDERELLFGCSRFLRNYRLDGKKERWAKEARWGRQKDPNEQAVPIVDPMLIEAAKRELKLDRGDAPGTSFIVPLPQDNLTEEGICSAVINEFFFAISRGRLEVAVGSVVLDRTTIVEAAASLGGDSRQSTAFRDFLRLAAGKNGQQAIATAKPGWYKGFDEASFEPQDLINLKDTFELGGPTVVDFPLPIKTKRGEVQATTFRVFLQSDEALERSEELFIRQDLAIDGEKKLKSVRAAQPVLALTFIDDPMLSEFLVCAEEPTHRTWNAQRPKVKNAYMTPNIFLAAVRNAAAKLVQLVAPAGKRDETALAVYFADPAQTVKVKKGPSGDSGTKDKPGDAEVLEIPPPKPKPISFKPSKSGFTVRAHAVPGVEFAPLDCRIETGYATVHGDPFRLWDAADYWLGDSGRFTLDSNGVTGVTVDGNEIRFRLSRDDASIAVHGFDENRQLEVRLKYKEVADEADIASN</sequence>
<feature type="region of interest" description="Disordered" evidence="1">
    <location>
        <begin position="522"/>
        <end position="550"/>
    </location>
</feature>
<protein>
    <submittedName>
        <fullName evidence="2">Uncharacterized protein</fullName>
    </submittedName>
</protein>
<dbReference type="EMBL" id="ABLOJW010000016">
    <property type="protein sequence ID" value="EKT4093454.1"/>
    <property type="molecule type" value="Genomic_DNA"/>
</dbReference>
<accession>A0AAI9C3H6</accession>
<name>A0AAI9C3H6_STEMA</name>
<reference evidence="2" key="1">
    <citation type="submission" date="2022-07" db="EMBL/GenBank/DDBJ databases">
        <authorList>
            <consortium name="DAFM: The Division of Animal and Food Microbiology"/>
        </authorList>
    </citation>
    <scope>NUCLEOTIDE SEQUENCE</scope>
    <source>
        <strain evidence="2">19MO01SH01-2</strain>
    </source>
</reference>
<organism evidence="2 3">
    <name type="scientific">Stenotrophomonas maltophilia</name>
    <name type="common">Pseudomonas maltophilia</name>
    <name type="synonym">Xanthomonas maltophilia</name>
    <dbReference type="NCBI Taxonomy" id="40324"/>
    <lineage>
        <taxon>Bacteria</taxon>
        <taxon>Pseudomonadati</taxon>
        <taxon>Pseudomonadota</taxon>
        <taxon>Gammaproteobacteria</taxon>
        <taxon>Lysobacterales</taxon>
        <taxon>Lysobacteraceae</taxon>
        <taxon>Stenotrophomonas</taxon>
        <taxon>Stenotrophomonas maltophilia group</taxon>
    </lineage>
</organism>
<proteinExistence type="predicted"/>
<evidence type="ECO:0000313" key="2">
    <source>
        <dbReference type="EMBL" id="EKT4093454.1"/>
    </source>
</evidence>
<comment type="caution">
    <text evidence="2">The sequence shown here is derived from an EMBL/GenBank/DDBJ whole genome shotgun (WGS) entry which is preliminary data.</text>
</comment>
<dbReference type="AlphaFoldDB" id="A0AAI9C3H6"/>
<gene>
    <name evidence="2" type="ORF">QEG23_002985</name>
</gene>
<evidence type="ECO:0000313" key="3">
    <source>
        <dbReference type="Proteomes" id="UP001218208"/>
    </source>
</evidence>
<dbReference type="Proteomes" id="UP001218208">
    <property type="component" value="Unassembled WGS sequence"/>
</dbReference>